<proteinExistence type="predicted"/>
<protein>
    <recommendedName>
        <fullName evidence="4">General secretion pathway GspH domain-containing protein</fullName>
    </recommendedName>
</protein>
<accession>A0A2H0XBY6</accession>
<evidence type="ECO:0008006" key="4">
    <source>
        <dbReference type="Google" id="ProtNLM"/>
    </source>
</evidence>
<dbReference type="Proteomes" id="UP000231252">
    <property type="component" value="Unassembled WGS sequence"/>
</dbReference>
<name>A0A2H0XBY6_UNCKA</name>
<organism evidence="2 3">
    <name type="scientific">candidate division WWE3 bacterium CG08_land_8_20_14_0_20_41_10</name>
    <dbReference type="NCBI Taxonomy" id="1975085"/>
    <lineage>
        <taxon>Bacteria</taxon>
        <taxon>Katanobacteria</taxon>
    </lineage>
</organism>
<keyword evidence="1" id="KW-1133">Transmembrane helix</keyword>
<keyword evidence="1" id="KW-0472">Membrane</keyword>
<keyword evidence="1" id="KW-0812">Transmembrane</keyword>
<reference evidence="3" key="1">
    <citation type="submission" date="2017-09" db="EMBL/GenBank/DDBJ databases">
        <title>Depth-based differentiation of microbial function through sediment-hosted aquifers and enrichment of novel symbionts in the deep terrestrial subsurface.</title>
        <authorList>
            <person name="Probst A.J."/>
            <person name="Ladd B."/>
            <person name="Jarett J.K."/>
            <person name="Geller-Mcgrath D.E."/>
            <person name="Sieber C.M.K."/>
            <person name="Emerson J.B."/>
            <person name="Anantharaman K."/>
            <person name="Thomas B.C."/>
            <person name="Malmstrom R."/>
            <person name="Stieglmeier M."/>
            <person name="Klingl A."/>
            <person name="Woyke T."/>
            <person name="Ryan C.M."/>
            <person name="Banfield J.F."/>
        </authorList>
    </citation>
    <scope>NUCLEOTIDE SEQUENCE [LARGE SCALE GENOMIC DNA]</scope>
</reference>
<dbReference type="NCBIfam" id="TIGR02532">
    <property type="entry name" value="IV_pilin_GFxxxE"/>
    <property type="match status" value="1"/>
</dbReference>
<dbReference type="EMBL" id="PEYU01000058">
    <property type="protein sequence ID" value="PIS22325.1"/>
    <property type="molecule type" value="Genomic_DNA"/>
</dbReference>
<evidence type="ECO:0000313" key="3">
    <source>
        <dbReference type="Proteomes" id="UP000231252"/>
    </source>
</evidence>
<evidence type="ECO:0000256" key="1">
    <source>
        <dbReference type="SAM" id="Phobius"/>
    </source>
</evidence>
<dbReference type="InterPro" id="IPR045584">
    <property type="entry name" value="Pilin-like"/>
</dbReference>
<feature type="transmembrane region" description="Helical" evidence="1">
    <location>
        <begin position="20"/>
        <end position="42"/>
    </location>
</feature>
<gene>
    <name evidence="2" type="ORF">COT50_02575</name>
</gene>
<sequence length="167" mass="17947">MISKSGNKIESNKGFTVPELLVVMFIILTIFAFAGINLLNIIPNAGLTEISQSFMADAKAQQNSAMLGESGGALLSDYSIKINANSYVLFKGLVYVAGAPGNYTINYPQNITASSGFTDSIITFTALSGDIKNYSEVTNQVTFNSVNNRSVTIKFNKLGNVYYANSI</sequence>
<comment type="caution">
    <text evidence="2">The sequence shown here is derived from an EMBL/GenBank/DDBJ whole genome shotgun (WGS) entry which is preliminary data.</text>
</comment>
<dbReference type="SUPFAM" id="SSF54523">
    <property type="entry name" value="Pili subunits"/>
    <property type="match status" value="1"/>
</dbReference>
<dbReference type="InterPro" id="IPR012902">
    <property type="entry name" value="N_methyl_site"/>
</dbReference>
<evidence type="ECO:0000313" key="2">
    <source>
        <dbReference type="EMBL" id="PIS22325.1"/>
    </source>
</evidence>
<dbReference type="AlphaFoldDB" id="A0A2H0XBY6"/>